<accession>A0A6G0WU36</accession>
<keyword evidence="1" id="KW-0812">Transmembrane</keyword>
<proteinExistence type="predicted"/>
<organism evidence="2 3">
    <name type="scientific">Aphis craccivora</name>
    <name type="common">Cowpea aphid</name>
    <dbReference type="NCBI Taxonomy" id="307492"/>
    <lineage>
        <taxon>Eukaryota</taxon>
        <taxon>Metazoa</taxon>
        <taxon>Ecdysozoa</taxon>
        <taxon>Arthropoda</taxon>
        <taxon>Hexapoda</taxon>
        <taxon>Insecta</taxon>
        <taxon>Pterygota</taxon>
        <taxon>Neoptera</taxon>
        <taxon>Paraneoptera</taxon>
        <taxon>Hemiptera</taxon>
        <taxon>Sternorrhyncha</taxon>
        <taxon>Aphidomorpha</taxon>
        <taxon>Aphidoidea</taxon>
        <taxon>Aphididae</taxon>
        <taxon>Aphidini</taxon>
        <taxon>Aphis</taxon>
        <taxon>Aphis</taxon>
    </lineage>
</organism>
<keyword evidence="1" id="KW-0472">Membrane</keyword>
<evidence type="ECO:0000256" key="1">
    <source>
        <dbReference type="SAM" id="Phobius"/>
    </source>
</evidence>
<gene>
    <name evidence="2" type="ORF">FWK35_00026696</name>
</gene>
<feature type="transmembrane region" description="Helical" evidence="1">
    <location>
        <begin position="20"/>
        <end position="40"/>
    </location>
</feature>
<sequence>MVQNVVVIKMMSDFKETLNLFITASKIVGLINYCCIMESGLFYRNINLTYNLFLELIRSFIYLIISYHVTFNMGITVLIIKFNIIKYWAIVIVTRISEKWTINYCHCSISFCAKPILDNFYFGILFRSKYTL</sequence>
<reference evidence="2 3" key="1">
    <citation type="submission" date="2019-08" db="EMBL/GenBank/DDBJ databases">
        <title>Whole genome of Aphis craccivora.</title>
        <authorList>
            <person name="Voronova N.V."/>
            <person name="Shulinski R.S."/>
            <person name="Bandarenka Y.V."/>
            <person name="Zhorov D.G."/>
            <person name="Warner D."/>
        </authorList>
    </citation>
    <scope>NUCLEOTIDE SEQUENCE [LARGE SCALE GENOMIC DNA]</scope>
    <source>
        <strain evidence="2">180601</strain>
        <tissue evidence="2">Whole Body</tissue>
    </source>
</reference>
<comment type="caution">
    <text evidence="2">The sequence shown here is derived from an EMBL/GenBank/DDBJ whole genome shotgun (WGS) entry which is preliminary data.</text>
</comment>
<name>A0A6G0WU36_APHCR</name>
<evidence type="ECO:0000313" key="2">
    <source>
        <dbReference type="EMBL" id="KAF0730960.1"/>
    </source>
</evidence>
<protein>
    <submittedName>
        <fullName evidence="2">Uncharacterized protein</fullName>
    </submittedName>
</protein>
<keyword evidence="1" id="KW-1133">Transmembrane helix</keyword>
<dbReference type="AlphaFoldDB" id="A0A6G0WU36"/>
<feature type="transmembrane region" description="Helical" evidence="1">
    <location>
        <begin position="60"/>
        <end position="80"/>
    </location>
</feature>
<dbReference type="Proteomes" id="UP000478052">
    <property type="component" value="Unassembled WGS sequence"/>
</dbReference>
<evidence type="ECO:0000313" key="3">
    <source>
        <dbReference type="Proteomes" id="UP000478052"/>
    </source>
</evidence>
<dbReference type="EMBL" id="VUJU01008425">
    <property type="protein sequence ID" value="KAF0730960.1"/>
    <property type="molecule type" value="Genomic_DNA"/>
</dbReference>
<keyword evidence="3" id="KW-1185">Reference proteome</keyword>